<feature type="domain" description="C2H2-type" evidence="12">
    <location>
        <begin position="441"/>
        <end position="468"/>
    </location>
</feature>
<feature type="compositionally biased region" description="Pro residues" evidence="11">
    <location>
        <begin position="52"/>
        <end position="61"/>
    </location>
</feature>
<dbReference type="GO" id="GO:0000978">
    <property type="term" value="F:RNA polymerase II cis-regulatory region sequence-specific DNA binding"/>
    <property type="evidence" value="ECO:0007669"/>
    <property type="project" value="TreeGrafter"/>
</dbReference>
<feature type="compositionally biased region" description="Low complexity" evidence="11">
    <location>
        <begin position="692"/>
        <end position="702"/>
    </location>
</feature>
<feature type="region of interest" description="Disordered" evidence="11">
    <location>
        <begin position="483"/>
        <end position="542"/>
    </location>
</feature>
<reference evidence="13" key="1">
    <citation type="thesis" date="2021" institute="BYU ScholarsArchive" country="Provo, UT, USA">
        <title>Applications of and Algorithms for Genome Assembly and Genomic Analyses with an Emphasis on Marine Teleosts.</title>
        <authorList>
            <person name="Pickett B.D."/>
        </authorList>
    </citation>
    <scope>NUCLEOTIDE SEQUENCE</scope>
    <source>
        <strain evidence="13">HI-2016</strain>
    </source>
</reference>
<evidence type="ECO:0000256" key="10">
    <source>
        <dbReference type="PROSITE-ProRule" id="PRU00042"/>
    </source>
</evidence>
<name>A0A8T2MP38_9TELE</name>
<dbReference type="FunFam" id="3.30.160.60:FF:000096">
    <property type="entry name" value="Zinc finger and BTB domain-containing protein 18 isoform 1"/>
    <property type="match status" value="1"/>
</dbReference>
<dbReference type="SUPFAM" id="SSF57667">
    <property type="entry name" value="beta-beta-alpha zinc fingers"/>
    <property type="match status" value="3"/>
</dbReference>
<feature type="domain" description="C2H2-type" evidence="12">
    <location>
        <begin position="867"/>
        <end position="894"/>
    </location>
</feature>
<keyword evidence="2" id="KW-0479">Metal-binding</keyword>
<keyword evidence="6" id="KW-0805">Transcription regulation</keyword>
<dbReference type="Gene3D" id="3.30.160.60">
    <property type="entry name" value="Classic Zinc Finger"/>
    <property type="match status" value="4"/>
</dbReference>
<keyword evidence="4 10" id="KW-0863">Zinc-finger</keyword>
<feature type="region of interest" description="Disordered" evidence="11">
    <location>
        <begin position="891"/>
        <end position="1166"/>
    </location>
</feature>
<proteinExistence type="inferred from homology"/>
<feature type="compositionally biased region" description="Basic residues" evidence="11">
    <location>
        <begin position="1208"/>
        <end position="1217"/>
    </location>
</feature>
<feature type="compositionally biased region" description="Low complexity" evidence="11">
    <location>
        <begin position="247"/>
        <end position="257"/>
    </location>
</feature>
<keyword evidence="5" id="KW-0862">Zinc</keyword>
<dbReference type="Proteomes" id="UP000824540">
    <property type="component" value="Unassembled WGS sequence"/>
</dbReference>
<feature type="domain" description="C2H2-type" evidence="12">
    <location>
        <begin position="835"/>
        <end position="862"/>
    </location>
</feature>
<feature type="region of interest" description="Disordered" evidence="11">
    <location>
        <begin position="663"/>
        <end position="768"/>
    </location>
</feature>
<dbReference type="InterPro" id="IPR051565">
    <property type="entry name" value="Sal_C2H2-zinc-finger"/>
</dbReference>
<feature type="compositionally biased region" description="Gly residues" evidence="11">
    <location>
        <begin position="233"/>
        <end position="246"/>
    </location>
</feature>
<dbReference type="FunFam" id="3.30.160.60:FF:000025">
    <property type="entry name" value="Spalt-like transcription factor 1"/>
    <property type="match status" value="1"/>
</dbReference>
<keyword evidence="8" id="KW-0539">Nucleus</keyword>
<feature type="compositionally biased region" description="Pro residues" evidence="11">
    <location>
        <begin position="682"/>
        <end position="691"/>
    </location>
</feature>
<evidence type="ECO:0000313" key="13">
    <source>
        <dbReference type="EMBL" id="KAG9329894.1"/>
    </source>
</evidence>
<dbReference type="OrthoDB" id="8958504at2759"/>
<evidence type="ECO:0000256" key="8">
    <source>
        <dbReference type="ARBA" id="ARBA00023242"/>
    </source>
</evidence>
<comment type="similarity">
    <text evidence="9">Belongs to the sal C2H2-type zinc-finger protein family.</text>
</comment>
<comment type="caution">
    <text evidence="13">The sequence shown here is derived from an EMBL/GenBank/DDBJ whole genome shotgun (WGS) entry which is preliminary data.</text>
</comment>
<dbReference type="FunFam" id="3.30.160.60:FF:000556">
    <property type="entry name" value="sal-like protein 2 isoform X2"/>
    <property type="match status" value="1"/>
</dbReference>
<dbReference type="PANTHER" id="PTHR23233">
    <property type="entry name" value="SAL-LIKE PROTEIN"/>
    <property type="match status" value="1"/>
</dbReference>
<sequence>METLAMAGNGKAGNRTPDLRTREQLAVKPLPLALISDSSSSSSSSSSSLPDCQPPLAPHPSPGGLHTPSLPAETSPSQPAPAPYPPTSLPNSLCSLSPDFPHPSLSSQTRPPSPAPPPQPQPRPLMASPKLGVSATTTTSSSSSCSSSSSSCAPPHPGSPSLVPEGPPSPVTPSPSPGGAPPTIAVILEELQVLQQRQIYQMRMTEEICRQVLQLGGLDSPPLPPPLPQLCLEGGGAAGGGGGDGGPSLAPGGSSANPVPPPPLLACFPSLLPQSLPKPKAPHPLAHVLRPIKPQYEAGGGGGATGGRSYAGGMSARLPSSSNSTPSSSSNSSASSTPTAAVPAQYHHPSPSLALGLPPRYLHEKSPNTSNSSGLSFFAPPLLSSASLPGPSQDGSLSGGGSGSGSGSARLSHACRFCGKLFSSDSSLQIHLRSHTGERPYQCPVCLSRFTTRGNLKVHFLRHREQNPELSLSLLPPSLFGAGSGAGGSGGADSTITGGAQKRRKRRAEEELFGGGDPAGGGSGFPLGVSMGVSPRGPPSSLPLPPSVDLALLSTAHSLLQLNRAAAAAAAAAGSTTPASSSSSSSSLAPSLLSSVSSISSSSSSSSSAVLSSSAAGGPLASMGSLYKAAGSSKRFDENTPPHQGLHPAYSQLAHLPKILFPTASPSAHHHSHHHPSLALLRPPPPPPPPASSAGSHLGAPHPQLGFPFSAFPKALPPPSSDTSKLQRLVEKLEKEPRPLPESSASSSAPNPATSISPASSSASPASTGLSREMMAALSANGGGANGLGVGAAVVGGGASEPGEAVNQCGVCLRVLSCPRALRLHQATHLGDRPFPCKLCGRSFSTKGNLRAHQATHRARPLAKAQNSCPLCQRKFTNALVLQHHIRMHLGGQIPPGGGAAESPLPQLPPPSSSSSSQEPDRPAFDPIPDSTPTVEDPPPSDLSPAPDTPPSPGSTDPPVLSASITTSGDNPPITMATPDCGGREDDQDGCHPSIGAADPRPEETAEDSTPLCPTQCPPSPLSPEGGHDPPSIPAPNPAPELTLNPTPKPDSASSPTPTPDINTESPTPISPPLRRPAPLLSGAVESPAPEPPFTSIPASSSAPKSDTGAVPDPSTRATPVTDPPRASAAVEEEEEEEEAPVRESQKGPLSSPAKDDGSTTKAVGLEADWLAAAAAPPPLPPPVSRPPEKKIYSCSECGKEYASRSGLKGHMKHHGVVVKGSRPTSRGTRLPPPAPTTPPSSGPVSFWNQYQVFLGNSSDQPDDPNTSSANGSQAEELEMPQLAKSPEKSQTSEDQPAETGFEGLGEEPKGGAGP</sequence>
<dbReference type="InterPro" id="IPR013087">
    <property type="entry name" value="Znf_C2H2_type"/>
</dbReference>
<feature type="region of interest" description="Disordered" evidence="11">
    <location>
        <begin position="297"/>
        <end position="374"/>
    </location>
</feature>
<feature type="region of interest" description="Disordered" evidence="11">
    <location>
        <begin position="1"/>
        <end position="183"/>
    </location>
</feature>
<dbReference type="Pfam" id="PF12874">
    <property type="entry name" value="zf-met"/>
    <property type="match status" value="1"/>
</dbReference>
<feature type="compositionally biased region" description="Pro residues" evidence="11">
    <location>
        <begin position="165"/>
        <end position="180"/>
    </location>
</feature>
<evidence type="ECO:0000256" key="5">
    <source>
        <dbReference type="ARBA" id="ARBA00022833"/>
    </source>
</evidence>
<feature type="domain" description="C2H2-type" evidence="12">
    <location>
        <begin position="413"/>
        <end position="440"/>
    </location>
</feature>
<comment type="subcellular location">
    <subcellularLocation>
        <location evidence="1">Nucleus</location>
    </subcellularLocation>
</comment>
<feature type="compositionally biased region" description="Basic and acidic residues" evidence="11">
    <location>
        <begin position="728"/>
        <end position="739"/>
    </location>
</feature>
<dbReference type="GO" id="GO:0000981">
    <property type="term" value="F:DNA-binding transcription factor activity, RNA polymerase II-specific"/>
    <property type="evidence" value="ECO:0007669"/>
    <property type="project" value="TreeGrafter"/>
</dbReference>
<keyword evidence="3" id="KW-0677">Repeat</keyword>
<dbReference type="PANTHER" id="PTHR23233:SF85">
    <property type="entry name" value="SAL-LIKE PROTEIN 2"/>
    <property type="match status" value="1"/>
</dbReference>
<feature type="region of interest" description="Disordered" evidence="11">
    <location>
        <begin position="231"/>
        <end position="258"/>
    </location>
</feature>
<feature type="compositionally biased region" description="Polar residues" evidence="11">
    <location>
        <begin position="1247"/>
        <end position="1274"/>
    </location>
</feature>
<protein>
    <recommendedName>
        <fullName evidence="12">C2H2-type domain-containing protein</fullName>
    </recommendedName>
</protein>
<feature type="compositionally biased region" description="Low complexity" evidence="11">
    <location>
        <begin position="526"/>
        <end position="535"/>
    </location>
</feature>
<keyword evidence="14" id="KW-1185">Reference proteome</keyword>
<feature type="compositionally biased region" description="Pro residues" evidence="11">
    <location>
        <begin position="1231"/>
        <end position="1242"/>
    </location>
</feature>
<evidence type="ECO:0000256" key="7">
    <source>
        <dbReference type="ARBA" id="ARBA00023163"/>
    </source>
</evidence>
<feature type="region of interest" description="Disordered" evidence="11">
    <location>
        <begin position="1203"/>
        <end position="1315"/>
    </location>
</feature>
<dbReference type="InterPro" id="IPR036236">
    <property type="entry name" value="Znf_C2H2_sf"/>
</dbReference>
<evidence type="ECO:0000256" key="2">
    <source>
        <dbReference type="ARBA" id="ARBA00022723"/>
    </source>
</evidence>
<feature type="compositionally biased region" description="Gly residues" evidence="11">
    <location>
        <begin position="298"/>
        <end position="310"/>
    </location>
</feature>
<evidence type="ECO:0000313" key="14">
    <source>
        <dbReference type="Proteomes" id="UP000824540"/>
    </source>
</evidence>
<evidence type="ECO:0000256" key="4">
    <source>
        <dbReference type="ARBA" id="ARBA00022771"/>
    </source>
</evidence>
<evidence type="ECO:0000259" key="12">
    <source>
        <dbReference type="PROSITE" id="PS50157"/>
    </source>
</evidence>
<organism evidence="13 14">
    <name type="scientific">Albula glossodonta</name>
    <name type="common">roundjaw bonefish</name>
    <dbReference type="NCBI Taxonomy" id="121402"/>
    <lineage>
        <taxon>Eukaryota</taxon>
        <taxon>Metazoa</taxon>
        <taxon>Chordata</taxon>
        <taxon>Craniata</taxon>
        <taxon>Vertebrata</taxon>
        <taxon>Euteleostomi</taxon>
        <taxon>Actinopterygii</taxon>
        <taxon>Neopterygii</taxon>
        <taxon>Teleostei</taxon>
        <taxon>Albuliformes</taxon>
        <taxon>Albulidae</taxon>
        <taxon>Albula</taxon>
    </lineage>
</organism>
<dbReference type="Pfam" id="PF00096">
    <property type="entry name" value="zf-C2H2"/>
    <property type="match status" value="2"/>
</dbReference>
<evidence type="ECO:0000256" key="11">
    <source>
        <dbReference type="SAM" id="MobiDB-lite"/>
    </source>
</evidence>
<feature type="compositionally biased region" description="Low complexity" evidence="11">
    <location>
        <begin position="36"/>
        <end position="48"/>
    </location>
</feature>
<dbReference type="GO" id="GO:0005634">
    <property type="term" value="C:nucleus"/>
    <property type="evidence" value="ECO:0007669"/>
    <property type="project" value="UniProtKB-SubCell"/>
</dbReference>
<gene>
    <name evidence="13" type="ORF">JZ751_028641</name>
</gene>
<dbReference type="PROSITE" id="PS50157">
    <property type="entry name" value="ZINC_FINGER_C2H2_2"/>
    <property type="match status" value="6"/>
</dbReference>
<dbReference type="GO" id="GO:0008270">
    <property type="term" value="F:zinc ion binding"/>
    <property type="evidence" value="ECO:0007669"/>
    <property type="project" value="UniProtKB-KW"/>
</dbReference>
<accession>A0A8T2MP38</accession>
<evidence type="ECO:0000256" key="3">
    <source>
        <dbReference type="ARBA" id="ARBA00022737"/>
    </source>
</evidence>
<feature type="compositionally biased region" description="Pro residues" evidence="11">
    <location>
        <begin position="78"/>
        <end position="88"/>
    </location>
</feature>
<feature type="domain" description="C2H2-type" evidence="12">
    <location>
        <begin position="807"/>
        <end position="834"/>
    </location>
</feature>
<feature type="compositionally biased region" description="Gly residues" evidence="11">
    <location>
        <begin position="513"/>
        <end position="525"/>
    </location>
</feature>
<evidence type="ECO:0000256" key="6">
    <source>
        <dbReference type="ARBA" id="ARBA00023015"/>
    </source>
</evidence>
<feature type="compositionally biased region" description="Low complexity" evidence="11">
    <location>
        <begin position="741"/>
        <end position="767"/>
    </location>
</feature>
<feature type="compositionally biased region" description="Pro residues" evidence="11">
    <location>
        <begin position="111"/>
        <end position="123"/>
    </location>
</feature>
<keyword evidence="7" id="KW-0804">Transcription</keyword>
<evidence type="ECO:0000256" key="1">
    <source>
        <dbReference type="ARBA" id="ARBA00004123"/>
    </source>
</evidence>
<evidence type="ECO:0000256" key="9">
    <source>
        <dbReference type="ARBA" id="ARBA00038474"/>
    </source>
</evidence>
<feature type="compositionally biased region" description="Low complexity" evidence="11">
    <location>
        <begin position="124"/>
        <end position="153"/>
    </location>
</feature>
<feature type="compositionally biased region" description="Low complexity" evidence="11">
    <location>
        <begin position="311"/>
        <end position="341"/>
    </location>
</feature>
<dbReference type="SMART" id="SM00355">
    <property type="entry name" value="ZnF_C2H2"/>
    <property type="match status" value="6"/>
</dbReference>
<dbReference type="EMBL" id="JAFBMS010000858">
    <property type="protein sequence ID" value="KAG9329894.1"/>
    <property type="molecule type" value="Genomic_DNA"/>
</dbReference>
<dbReference type="PROSITE" id="PS00028">
    <property type="entry name" value="ZINC_FINGER_C2H2_1"/>
    <property type="match status" value="6"/>
</dbReference>
<feature type="domain" description="C2H2-type" evidence="12">
    <location>
        <begin position="1193"/>
        <end position="1224"/>
    </location>
</feature>
<feature type="compositionally biased region" description="Pro residues" evidence="11">
    <location>
        <begin position="936"/>
        <end position="953"/>
    </location>
</feature>